<keyword evidence="1" id="KW-0808">Transferase</keyword>
<organism evidence="1">
    <name type="scientific">Plasmopara viticola lesion associated narnavirus 27</name>
    <dbReference type="NCBI Taxonomy" id="2719511"/>
    <lineage>
        <taxon>Viruses</taxon>
        <taxon>Riboviria</taxon>
        <taxon>Orthornavirae</taxon>
        <taxon>Lenarviricota</taxon>
        <taxon>Amabiliviricetes</taxon>
        <taxon>Wolframvirales</taxon>
        <taxon>Narnaviridae</taxon>
        <taxon>Narnavirus</taxon>
    </lineage>
</organism>
<protein>
    <submittedName>
        <fullName evidence="1">RNA-dependent RNA polymerase</fullName>
    </submittedName>
</protein>
<accession>A0A6G9RVG5</accession>
<sequence length="1101" mass="124140">MSVAIDTKDSLANSALVHIWTHLLSFGYRCEKDFSLKPKFGHQSMINQLDKVDKEFFLTHMYESSVRMTRLVRPRSDLESHVDRLYDRVLFTLRALGSTVLLNSTMTESILNFDEELLQAGLQFKRFFFRSCFSHGYLHPKTGFPCWPGIDQTITLIKKLGAWITYYGSFSDITVRPRLIDALPGNKDNGLQPFTWFAGALSGFMTPWSLKPTKLNVHALSTMAGFGRALPPPSKVLAFQAGLVTFTNLTTKVEVEPLWLKAYAIASRRVAFHMVDVPRVTHCSINASACFERTQEDGGTASYVVEQVNALLNTRVDTLCDSVPVIPDTFYDMFGRIALGPYLAWVINRRRGQALMGKPIKVHDVHVPTILGDARPVSFGYVLYRGTFLNPKTNSGKQWNLANLFPGGGYAYNGQINKDYGDQSACFYNETLGSSVALWASSEALLYGHYTDVDGNRLEPVFKGIALFSQPGLKVWVQDRPVPASFMVLEEPGFKVRPLTKNMAFVVILQALLRHPIADSIASDGRCGFGLKSSYIFWDFLKKIKKKKFSSKSYWISTDLSAATDHIPHDLLKVIWENFLPRVGVTKSHPLYALKNFILLDHIVQWRTPRGILEMLHLCGSFMGEPPSFLGLSVYNLGTGDIADFITMKTKGKSLEKWQWTHSLLREYERFGKLPTGELVITGDDASEITDQEGKFETLNYVYRMTNARPSPGKNTVSKVHGIHAENHVFLDGNYNIFLDIIKPKLLTPSTRFHSDNQSSILGKGTQLFLQLKWLEESNFFDSKFLSGLARDIYLDMFSKGFFPYDIKSSATLPIALPPTFGGIMFPMEVSKVYKTFPAHMSYVSWLLESCPISDFVTHAARIQDITSSAKRGLSTDLTGSYWISVLQSELSDGKVPVSQHGFDPTDQGKLYTLFDILNYIKERDLVPLSPTTGMPQVNLATRYCFNEWGFIPIESLIDLMSRQSTFFKCFKDGAVLAQKLSFSAYLKKYKSFWKAVLPLVPSDYKPIVYDDFNKVHWKFQQKLRTFIHVSCLKDGALSAGPSLHVNLGRVNPPQLPMGDSEVLKSSVLIYLRNLSSDDDHEVIFRPEWTSAHGGLMKLLT</sequence>
<reference evidence="1" key="1">
    <citation type="journal article" date="2020" name="Virus Evol.">
        <title>Analysis of the virome associated to grapevine downy mildew lesions reveals new mycovirus lineages.</title>
        <authorList>
            <person name="Chiapello M."/>
            <person name="Rodriguez-Romero J."/>
            <person name="Ayllon M.A."/>
            <person name="Turina M."/>
        </authorList>
    </citation>
    <scope>NUCLEOTIDE SEQUENCE</scope>
    <source>
        <strain evidence="1">DMG-B_DN50722</strain>
    </source>
</reference>
<dbReference type="GO" id="GO:0003968">
    <property type="term" value="F:RNA-directed RNA polymerase activity"/>
    <property type="evidence" value="ECO:0007669"/>
    <property type="project" value="UniProtKB-KW"/>
</dbReference>
<name>A0A6G9RVG5_9VIRU</name>
<proteinExistence type="predicted"/>
<evidence type="ECO:0000313" key="1">
    <source>
        <dbReference type="EMBL" id="QIR30306.1"/>
    </source>
</evidence>
<dbReference type="EMBL" id="MN539844">
    <property type="protein sequence ID" value="QIR30306.1"/>
    <property type="molecule type" value="Genomic_RNA"/>
</dbReference>
<keyword evidence="1" id="KW-0696">RNA-directed RNA polymerase</keyword>
<keyword evidence="1" id="KW-0548">Nucleotidyltransferase</keyword>